<dbReference type="SUPFAM" id="SSF50494">
    <property type="entry name" value="Trypsin-like serine proteases"/>
    <property type="match status" value="4"/>
</dbReference>
<evidence type="ECO:0000313" key="13">
    <source>
        <dbReference type="EMBL" id="KAH0808154.1"/>
    </source>
</evidence>
<keyword evidence="5" id="KW-0325">Glycoprotein</keyword>
<evidence type="ECO:0000256" key="1">
    <source>
        <dbReference type="ARBA" id="ARBA00004613"/>
    </source>
</evidence>
<dbReference type="InterPro" id="IPR018114">
    <property type="entry name" value="TRYPSIN_HIS"/>
</dbReference>
<keyword evidence="3 10" id="KW-0732">Signal</keyword>
<dbReference type="InterPro" id="IPR009003">
    <property type="entry name" value="Peptidase_S1_PA"/>
</dbReference>
<gene>
    <name evidence="13" type="ORF">GEV33_014637</name>
    <name evidence="12" type="ORF">GEV33_014641</name>
</gene>
<feature type="domain" description="Peptidase S1" evidence="11">
    <location>
        <begin position="921"/>
        <end position="1164"/>
    </location>
</feature>
<evidence type="ECO:0000256" key="7">
    <source>
        <dbReference type="ARBA" id="ARBA00068096"/>
    </source>
</evidence>
<evidence type="ECO:0000313" key="14">
    <source>
        <dbReference type="Proteomes" id="UP000719412"/>
    </source>
</evidence>
<comment type="caution">
    <text evidence="12">The sequence shown here is derived from an EMBL/GenBank/DDBJ whole genome shotgun (WGS) entry which is preliminary data.</text>
</comment>
<feature type="compositionally biased region" description="Polar residues" evidence="9">
    <location>
        <begin position="116"/>
        <end position="130"/>
    </location>
</feature>
<evidence type="ECO:0000256" key="10">
    <source>
        <dbReference type="SAM" id="SignalP"/>
    </source>
</evidence>
<dbReference type="CDD" id="cd00190">
    <property type="entry name" value="Tryp_SPc"/>
    <property type="match status" value="4"/>
</dbReference>
<dbReference type="FunFam" id="2.40.10.10:FF:000028">
    <property type="entry name" value="Serine protease easter"/>
    <property type="match status" value="1"/>
</dbReference>
<dbReference type="EMBL" id="JABDTM020029153">
    <property type="protein sequence ID" value="KAH0808154.1"/>
    <property type="molecule type" value="Genomic_DNA"/>
</dbReference>
<dbReference type="PRINTS" id="PR00722">
    <property type="entry name" value="CHYMOTRYPSIN"/>
</dbReference>
<dbReference type="InterPro" id="IPR051487">
    <property type="entry name" value="Ser/Thr_Proteases_Immune/Dev"/>
</dbReference>
<dbReference type="EMBL" id="JABDTM020029159">
    <property type="protein sequence ID" value="KAH0808150.1"/>
    <property type="molecule type" value="Genomic_DNA"/>
</dbReference>
<comment type="subcellular location">
    <subcellularLocation>
        <location evidence="1">Secreted</location>
    </subcellularLocation>
</comment>
<name>A0A8J6GXX1_TENMO</name>
<dbReference type="SMART" id="SM00020">
    <property type="entry name" value="Tryp_SPc"/>
    <property type="match status" value="4"/>
</dbReference>
<reference evidence="12" key="2">
    <citation type="submission" date="2021-08" db="EMBL/GenBank/DDBJ databases">
        <authorList>
            <person name="Eriksson T."/>
        </authorList>
    </citation>
    <scope>NUCLEOTIDE SEQUENCE</scope>
    <source>
        <strain evidence="12">Stoneville</strain>
        <tissue evidence="12">Whole head</tissue>
    </source>
</reference>
<keyword evidence="2" id="KW-0964">Secreted</keyword>
<dbReference type="Gene3D" id="2.40.10.10">
    <property type="entry name" value="Trypsin-like serine proteases"/>
    <property type="match status" value="7"/>
</dbReference>
<reference evidence="12" key="1">
    <citation type="journal article" date="2020" name="J Insects Food Feed">
        <title>The yellow mealworm (Tenebrio molitor) genome: a resource for the emerging insects as food and feed industry.</title>
        <authorList>
            <person name="Eriksson T."/>
            <person name="Andere A."/>
            <person name="Kelstrup H."/>
            <person name="Emery V."/>
            <person name="Picard C."/>
        </authorList>
    </citation>
    <scope>NUCLEOTIDE SEQUENCE</scope>
    <source>
        <strain evidence="12">Stoneville</strain>
        <tissue evidence="12">Whole head</tissue>
    </source>
</reference>
<feature type="domain" description="Peptidase S1" evidence="11">
    <location>
        <begin position="1196"/>
        <end position="1439"/>
    </location>
</feature>
<evidence type="ECO:0000256" key="8">
    <source>
        <dbReference type="ARBA" id="ARBA00076468"/>
    </source>
</evidence>
<dbReference type="GO" id="GO:0004252">
    <property type="term" value="F:serine-type endopeptidase activity"/>
    <property type="evidence" value="ECO:0007669"/>
    <property type="project" value="InterPro"/>
</dbReference>
<evidence type="ECO:0000259" key="11">
    <source>
        <dbReference type="PROSITE" id="PS50240"/>
    </source>
</evidence>
<comment type="similarity">
    <text evidence="6">Belongs to the peptidase S1 family. CLIP subfamily.</text>
</comment>
<evidence type="ECO:0000256" key="2">
    <source>
        <dbReference type="ARBA" id="ARBA00022525"/>
    </source>
</evidence>
<sequence length="1450" mass="160260">MRVFFILLSASLVLAQKDVDDAINSIFLSNNSLDTFLSDYEEITPPPLKSIGALEKCGEGEQRNRFVCVPYYNCNADTHTVEENPDLDGSRRIDIRIKEDEERKCDHYMEVCCEVSNSQTGGDNSNSGRMTTKPTAVPTKPTAVPTKPTKPSKPTNNSQTGGNNASGQRVNCGIRNSQGIDFNLIGGTNEANFGEFPWIVAILRKNPAPGENLAICGGSLIGPRVVLTGAHCVANVDISTIKIRAGEWDTQTENERIPYQERNIKQKIIHNHFMKGNLYNDIALLILDRNLAKTESVGTICLPEQDEHFDARECFATGWGKNVFGQQGQYAVIPKKIQMPLVHTNACQQALRKTRLGNSFILHRSFICAGGEPDLDTCTGDGGSPLVCPDRKNPNRYLQVGIVAWGIGCGENQVPGVYADVATFRNWVDEKLQEIDFFGNYEEVTSPPPESIGPLPKCGEDDQKGQFKCVPYYNCDPITNTIVNYPEVDGSNIINKKYPTTHQPRCGGLLEVCCQIPNGTVNSFEYVPTINFEFEPKCGIKDKRANETRLGQFPWMVALLEAATEETKIFCSGSLLSPVVVLTAAHCVQNLKLEQIRVRVGKWNVESKNEEVPYQDKGVSKIIIHEHYLDSTLYNDVALLVLNSSITKRDNIGTICLSRDVAILDSQNCLVTEWDNKSLQGKNNYTGVLKERQFFLISKKSCQKELRTKLGEEFVLHHSFICTNDGNGTCWGDGGGPLVCPDSAQRYFQIGIVSWSVDCGLPHVYTKVIEFVDWVDFKLRELGYNSISPVLIREDFSGGLTVPFSCSNFEAAGGIDAMSGTTIHGNSPNWASLLVSPMMRYPTPSGLRNPQPLSMTFEGDRVTAVTSFLLQQISKIGPFCPSCDCSDGEVCCSIDGNQTTPVPSLRHNKCGFRNPDGTGFKIGSDGEDTAFGEFPWMIGIFENGTYKCGGSLIHPSVVLTAAHCVRKDNYTVRAGEWDSSGTSEVLKHQDRKVASVKLHEKFDYKKRNYHYDIALVFLEKPLTLDTHINLTCLPPANTVVSNVRCYATGWGKDKFAADAKTPAILKKIDLPIVSSSTCQSQLRKTRLGEYFILDKSFVCAGGEKDKDVCIGDGGGPLVCPIDGQEERYQQVGIIAWGIGCNDENVPGVYTNVPVLRDWIDREMKICCRLESGDMSIDPAQPGSKCGFRNPDGTGFKIGANGEGANFGEFPWMLGILTESGGYRCGGSLIHPSVVLTAAHCVVSKSTYIVRAGEWDSSNTKEILKHQDRTVSSKKIHEDYIPGIYHNDIALLFLNEPFKLDSHINVTCLPPSNASFENVRCVATGWGKDKFGSTGKYDPLLKKIELPLVQRNTCQENLRATRLRRYFYLHPSFLCAGGEKDKDACIGDGGGPLVCPINGQENKYYQIGVVSWGIECGQENVPAVYSNIPFLRQWIDKQMQDKNLDISVYQY</sequence>
<feature type="region of interest" description="Disordered" evidence="9">
    <location>
        <begin position="116"/>
        <end position="170"/>
    </location>
</feature>
<dbReference type="InterPro" id="IPR001314">
    <property type="entry name" value="Peptidase_S1A"/>
</dbReference>
<dbReference type="InterPro" id="IPR043504">
    <property type="entry name" value="Peptidase_S1_PA_chymotrypsin"/>
</dbReference>
<dbReference type="GO" id="GO:0005576">
    <property type="term" value="C:extracellular region"/>
    <property type="evidence" value="ECO:0007669"/>
    <property type="project" value="UniProtKB-SubCell"/>
</dbReference>
<dbReference type="FunFam" id="2.40.10.10:FF:000038">
    <property type="entry name" value="Serine protease"/>
    <property type="match status" value="3"/>
</dbReference>
<dbReference type="GO" id="GO:0006508">
    <property type="term" value="P:proteolysis"/>
    <property type="evidence" value="ECO:0007669"/>
    <property type="project" value="InterPro"/>
</dbReference>
<organism evidence="12 14">
    <name type="scientific">Tenebrio molitor</name>
    <name type="common">Yellow mealworm beetle</name>
    <dbReference type="NCBI Taxonomy" id="7067"/>
    <lineage>
        <taxon>Eukaryota</taxon>
        <taxon>Metazoa</taxon>
        <taxon>Ecdysozoa</taxon>
        <taxon>Arthropoda</taxon>
        <taxon>Hexapoda</taxon>
        <taxon>Insecta</taxon>
        <taxon>Pterygota</taxon>
        <taxon>Neoptera</taxon>
        <taxon>Endopterygota</taxon>
        <taxon>Coleoptera</taxon>
        <taxon>Polyphaga</taxon>
        <taxon>Cucujiformia</taxon>
        <taxon>Tenebrionidae</taxon>
        <taxon>Tenebrio</taxon>
    </lineage>
</organism>
<protein>
    <recommendedName>
        <fullName evidence="7">Phenoloxidase-activating factor 2</fullName>
    </recommendedName>
    <alternativeName>
        <fullName evidence="8">Prophenoloxidase-activating factor II</fullName>
    </alternativeName>
</protein>
<feature type="domain" description="Peptidase S1" evidence="11">
    <location>
        <begin position="516"/>
        <end position="780"/>
    </location>
</feature>
<feature type="signal peptide" evidence="10">
    <location>
        <begin position="1"/>
        <end position="15"/>
    </location>
</feature>
<proteinExistence type="inferred from homology"/>
<dbReference type="Pfam" id="PF00089">
    <property type="entry name" value="Trypsin"/>
    <property type="match status" value="4"/>
</dbReference>
<feature type="compositionally biased region" description="Low complexity" evidence="9">
    <location>
        <begin position="131"/>
        <end position="158"/>
    </location>
</feature>
<dbReference type="PROSITE" id="PS50240">
    <property type="entry name" value="TRYPSIN_DOM"/>
    <property type="match status" value="4"/>
</dbReference>
<evidence type="ECO:0000256" key="9">
    <source>
        <dbReference type="SAM" id="MobiDB-lite"/>
    </source>
</evidence>
<dbReference type="InterPro" id="IPR001254">
    <property type="entry name" value="Trypsin_dom"/>
</dbReference>
<accession>A0A8J6GXX1</accession>
<feature type="compositionally biased region" description="Polar residues" evidence="9">
    <location>
        <begin position="159"/>
        <end position="170"/>
    </location>
</feature>
<keyword evidence="14" id="KW-1185">Reference proteome</keyword>
<dbReference type="PANTHER" id="PTHR24256">
    <property type="entry name" value="TRYPTASE-RELATED"/>
    <property type="match status" value="1"/>
</dbReference>
<feature type="domain" description="Peptidase S1" evidence="11">
    <location>
        <begin position="184"/>
        <end position="433"/>
    </location>
</feature>
<dbReference type="Proteomes" id="UP000719412">
    <property type="component" value="Unassembled WGS sequence"/>
</dbReference>
<dbReference type="PROSITE" id="PS00134">
    <property type="entry name" value="TRYPSIN_HIS"/>
    <property type="match status" value="3"/>
</dbReference>
<feature type="chain" id="PRO_5036433780" description="Phenoloxidase-activating factor 2" evidence="10">
    <location>
        <begin position="16"/>
        <end position="1450"/>
    </location>
</feature>
<evidence type="ECO:0000256" key="5">
    <source>
        <dbReference type="ARBA" id="ARBA00023180"/>
    </source>
</evidence>
<dbReference type="Pfam" id="PF18322">
    <property type="entry name" value="CLIP_1"/>
    <property type="match status" value="2"/>
</dbReference>
<evidence type="ECO:0000256" key="3">
    <source>
        <dbReference type="ARBA" id="ARBA00022729"/>
    </source>
</evidence>
<keyword evidence="4" id="KW-1015">Disulfide bond</keyword>
<evidence type="ECO:0000313" key="12">
    <source>
        <dbReference type="EMBL" id="KAH0808150.1"/>
    </source>
</evidence>
<evidence type="ECO:0000256" key="4">
    <source>
        <dbReference type="ARBA" id="ARBA00023157"/>
    </source>
</evidence>
<evidence type="ECO:0000256" key="6">
    <source>
        <dbReference type="ARBA" id="ARBA00024195"/>
    </source>
</evidence>
<dbReference type="InterPro" id="IPR041515">
    <property type="entry name" value="PPAF-2-like_Clip"/>
</dbReference>